<keyword evidence="6" id="KW-1185">Reference proteome</keyword>
<evidence type="ECO:0000259" key="3">
    <source>
        <dbReference type="Pfam" id="PF08245"/>
    </source>
</evidence>
<dbReference type="Proteomes" id="UP000233425">
    <property type="component" value="Unassembled WGS sequence"/>
</dbReference>
<feature type="binding site" evidence="2">
    <location>
        <position position="230"/>
    </location>
    <ligand>
        <name>Zn(2+)</name>
        <dbReference type="ChEBI" id="CHEBI:29105"/>
    </ligand>
</feature>
<reference evidence="5" key="1">
    <citation type="journal article" date="2018" name="Environ. Microbiol.">
        <title>Sporulation capability and amylosome conservation among diverse human colonic and rumen isolates of the keystone starch-degrader Ruminococcus bromii.</title>
        <authorList>
            <person name="Mukhopadhya I."/>
            <person name="Morais S."/>
            <person name="Laverde-Gomez J."/>
            <person name="Sheridan P.O."/>
            <person name="Walker A.W."/>
            <person name="Kelly W."/>
            <person name="Klieve A.V."/>
            <person name="Ouwerkerk D."/>
            <person name="Duncan S.H."/>
            <person name="Louis P."/>
            <person name="Koropatkin N."/>
            <person name="Cockburn D."/>
            <person name="Kibler R."/>
            <person name="Cooper P.J."/>
            <person name="Sandoval C."/>
            <person name="Crost E."/>
            <person name="Juge N."/>
            <person name="Bayer E.A."/>
            <person name="Flint H.J."/>
        </authorList>
    </citation>
    <scope>NUCLEOTIDE SEQUENCE [LARGE SCALE GENOMIC DNA]</scope>
    <source>
        <strain evidence="5">ATCC 27255</strain>
    </source>
</reference>
<dbReference type="InterPro" id="IPR036565">
    <property type="entry name" value="Mur-like_cat_sf"/>
</dbReference>
<comment type="catalytic activity">
    <reaction evidence="2">
        <text>beta-D-GlcNAc-(1-&gt;4)-Mur2Ac(oyl-L-Ala-gamma-D-O-P-Glu-L-Lys-D-Ala-D-Ala)-di-trans,octa-cis-undecaprenyl diphosphate + NH4(+) = beta-D-GlcNAc-(1-&gt;4)-Mur2Ac(oyl-L-Ala-D-isoglutaminyl-L-Lys-D-Ala-D-Ala)-di-trans,octa-cis-undecaprenyl diphosphate + phosphate + H(+)</text>
        <dbReference type="Rhea" id="RHEA:57932"/>
        <dbReference type="ChEBI" id="CHEBI:15378"/>
        <dbReference type="ChEBI" id="CHEBI:28938"/>
        <dbReference type="ChEBI" id="CHEBI:43474"/>
        <dbReference type="ChEBI" id="CHEBI:62233"/>
        <dbReference type="ChEBI" id="CHEBI:143132"/>
    </reaction>
</comment>
<evidence type="ECO:0000256" key="1">
    <source>
        <dbReference type="ARBA" id="ARBA00004752"/>
    </source>
</evidence>
<dbReference type="InterPro" id="IPR043703">
    <property type="entry name" value="Lipid_II_synth_MurT"/>
</dbReference>
<dbReference type="GO" id="GO:0140282">
    <property type="term" value="F:carbon-nitrogen ligase activity on lipid II"/>
    <property type="evidence" value="ECO:0007669"/>
    <property type="project" value="UniProtKB-UniRule"/>
</dbReference>
<dbReference type="Pfam" id="PF08245">
    <property type="entry name" value="Mur_ligase_M"/>
    <property type="match status" value="1"/>
</dbReference>
<feature type="domain" description="Mur ligase central" evidence="3">
    <location>
        <begin position="51"/>
        <end position="170"/>
    </location>
</feature>
<dbReference type="GO" id="GO:0009252">
    <property type="term" value="P:peptidoglycan biosynthetic process"/>
    <property type="evidence" value="ECO:0007669"/>
    <property type="project" value="UniProtKB-UniRule"/>
</dbReference>
<proteinExistence type="inferred from homology"/>
<feature type="active site" evidence="2">
    <location>
        <position position="357"/>
    </location>
</feature>
<keyword evidence="2" id="KW-0862">Zinc</keyword>
<feature type="binding site" evidence="2">
    <location>
        <position position="205"/>
    </location>
    <ligand>
        <name>Zn(2+)</name>
        <dbReference type="ChEBI" id="CHEBI:29105"/>
    </ligand>
</feature>
<dbReference type="GO" id="GO:0005524">
    <property type="term" value="F:ATP binding"/>
    <property type="evidence" value="ECO:0007669"/>
    <property type="project" value="UniProtKB-UniRule"/>
</dbReference>
<dbReference type="EC" id="6.3.5.13" evidence="2"/>
<evidence type="ECO:0000313" key="5">
    <source>
        <dbReference type="EMBL" id="PKD29369.1"/>
    </source>
</evidence>
<dbReference type="GO" id="GO:0008270">
    <property type="term" value="F:zinc ion binding"/>
    <property type="evidence" value="ECO:0007669"/>
    <property type="project" value="UniProtKB-UniRule"/>
</dbReference>
<comment type="pathway">
    <text evidence="1 2">Cell wall biogenesis; peptidoglycan biosynthesis.</text>
</comment>
<gene>
    <name evidence="2" type="primary">murT</name>
    <name evidence="5" type="ORF">RBATCC27255_01196</name>
</gene>
<accession>A0A2N0UQZ0</accession>
<organism evidence="5 6">
    <name type="scientific">Ruminococcus bromii</name>
    <dbReference type="NCBI Taxonomy" id="40518"/>
    <lineage>
        <taxon>Bacteria</taxon>
        <taxon>Bacillati</taxon>
        <taxon>Bacillota</taxon>
        <taxon>Clostridia</taxon>
        <taxon>Eubacteriales</taxon>
        <taxon>Oscillospiraceae</taxon>
        <taxon>Ruminococcus</taxon>
    </lineage>
</organism>
<comment type="catalytic activity">
    <reaction evidence="2">
        <text>beta-D-GlcNAc-(1-&gt;4)-Mur2Ac(oyl-L-Ala-gamma-D-Glu-L-Lys-D-Ala-D-Ala)-di-trans,octa-cis-undecaprenyl diphosphate + ATP = beta-D-GlcNAc-(1-&gt;4)-Mur2Ac(oyl-L-Ala-gamma-D-O-P-Glu-L-Lys-D-Ala-D-Ala)-di-trans,octa-cis-undecaprenyl diphosphate + ADP</text>
        <dbReference type="Rhea" id="RHEA:59488"/>
        <dbReference type="ChEBI" id="CHEBI:30616"/>
        <dbReference type="ChEBI" id="CHEBI:60033"/>
        <dbReference type="ChEBI" id="CHEBI:143132"/>
        <dbReference type="ChEBI" id="CHEBI:456216"/>
    </reaction>
</comment>
<dbReference type="InterPro" id="IPR013221">
    <property type="entry name" value="Mur_ligase_cen"/>
</dbReference>
<dbReference type="PANTHER" id="PTHR23135:SF7">
    <property type="entry name" value="LIPID II ISOGLUTAMINYL SYNTHASE (GLUTAMINE-HYDROLYZING) SUBUNIT MURT"/>
    <property type="match status" value="1"/>
</dbReference>
<keyword evidence="2" id="KW-0961">Cell wall biogenesis/degradation</keyword>
<dbReference type="EMBL" id="NNSR01000056">
    <property type="protein sequence ID" value="PKD29369.1"/>
    <property type="molecule type" value="Genomic_DNA"/>
</dbReference>
<keyword evidence="2 5" id="KW-0436">Ligase</keyword>
<dbReference type="HAMAP" id="MF_02214">
    <property type="entry name" value="Lipid_II_synth_MurT"/>
    <property type="match status" value="1"/>
</dbReference>
<dbReference type="RefSeq" id="WP_101029193.1">
    <property type="nucleotide sequence ID" value="NZ_CABMMZ010000056.1"/>
</dbReference>
<evidence type="ECO:0000256" key="2">
    <source>
        <dbReference type="HAMAP-Rule" id="MF_02214"/>
    </source>
</evidence>
<dbReference type="GO" id="GO:0016881">
    <property type="term" value="F:acid-amino acid ligase activity"/>
    <property type="evidence" value="ECO:0007669"/>
    <property type="project" value="InterPro"/>
</dbReference>
<comment type="similarity">
    <text evidence="2">Belongs to the MurCDEF family. MurT subfamily.</text>
</comment>
<sequence>MKKLFTIIVCKVLKFVGGLLGKGSSLPGQIALKLCPDILGRIELPKYIVAVTGSNGKTSTVEMIAHILCESGKKVAWNKEGSNQIEGVTTLILGSCTLSGKVKSDILLIESDERFAKYTFKYITPTHYVITNLYRDQLTRNGHPEWVYNAVKESIHPETQLILNADDPLVSCFGYGRDNVVWFGAGNLPTDTKDFVGVYNDGAYCPHCKSPMTYSSYHYDHIGNYECPNCGLKRQDTSYTVTSADLEKGEITINNKYKIELTLKSLYNVYNLLAAFTVASITGVDGNTIAKSLSNYVLKNFRVVTFTLGNRKGTLVTSKHENSISYNQSLKLAASDKDKCDVLIIVDAVSRKYFTSDVSWLWDINFDLLKSDNVKNIVLAGTYCNDLATRFSFSKVDRNKIKVIKDIEEAVDYLDNDRKEKIYVITCFSDKGKFLEKVKVD</sequence>
<dbReference type="GO" id="GO:0008360">
    <property type="term" value="P:regulation of cell shape"/>
    <property type="evidence" value="ECO:0007669"/>
    <property type="project" value="UniProtKB-KW"/>
</dbReference>
<dbReference type="GO" id="GO:0071555">
    <property type="term" value="P:cell wall organization"/>
    <property type="evidence" value="ECO:0007669"/>
    <property type="project" value="UniProtKB-KW"/>
</dbReference>
<dbReference type="UniPathway" id="UPA00219"/>
<keyword evidence="2" id="KW-0479">Metal-binding</keyword>
<name>A0A2N0UQZ0_9FIRM</name>
<keyword evidence="2" id="KW-0573">Peptidoglycan synthesis</keyword>
<keyword evidence="2" id="KW-0133">Cell shape</keyword>
<dbReference type="SUPFAM" id="SSF53623">
    <property type="entry name" value="MurD-like peptide ligases, catalytic domain"/>
    <property type="match status" value="1"/>
</dbReference>
<protein>
    <recommendedName>
        <fullName evidence="2">Lipid II isoglutaminyl synthase (glutamine-hydrolyzing) subunit MurT</fullName>
        <ecNumber evidence="2">6.3.5.13</ecNumber>
    </recommendedName>
</protein>
<dbReference type="PANTHER" id="PTHR23135">
    <property type="entry name" value="MUR LIGASE FAMILY MEMBER"/>
    <property type="match status" value="1"/>
</dbReference>
<evidence type="ECO:0000313" key="6">
    <source>
        <dbReference type="Proteomes" id="UP000233425"/>
    </source>
</evidence>
<feature type="domain" description="Lipid II isoglutaminyl synthase (glutamine-hydrolyzing) subunit MurT C-terminal" evidence="4">
    <location>
        <begin position="322"/>
        <end position="428"/>
    </location>
</feature>
<comment type="subunit">
    <text evidence="2">Forms a heterodimer with GatD.</text>
</comment>
<evidence type="ECO:0000259" key="4">
    <source>
        <dbReference type="Pfam" id="PF08353"/>
    </source>
</evidence>
<comment type="caution">
    <text evidence="5">The sequence shown here is derived from an EMBL/GenBank/DDBJ whole genome shotgun (WGS) entry which is preliminary data.</text>
</comment>
<comment type="catalytic activity">
    <reaction evidence="2">
        <text>beta-D-GlcNAc-(1-&gt;4)-Mur2Ac(oyl-L-Ala-gamma-D-Glu-L-Lys-D-Ala-D-Ala)-di-trans,octa-cis-undecaprenyl diphosphate + L-glutamine + ATP + H2O = beta-D-GlcNAc-(1-&gt;4)-Mur2Ac(oyl-L-Ala-D-isoglutaminyl-L-Lys-D-Ala-D-Ala)-di-trans,octa-cis-undecaprenyl diphosphate + L-glutamate + ADP + phosphate + H(+)</text>
        <dbReference type="Rhea" id="RHEA:57928"/>
        <dbReference type="ChEBI" id="CHEBI:15377"/>
        <dbReference type="ChEBI" id="CHEBI:15378"/>
        <dbReference type="ChEBI" id="CHEBI:29985"/>
        <dbReference type="ChEBI" id="CHEBI:30616"/>
        <dbReference type="ChEBI" id="CHEBI:43474"/>
        <dbReference type="ChEBI" id="CHEBI:58359"/>
        <dbReference type="ChEBI" id="CHEBI:60033"/>
        <dbReference type="ChEBI" id="CHEBI:62233"/>
        <dbReference type="ChEBI" id="CHEBI:456216"/>
        <dbReference type="EC" id="6.3.5.13"/>
    </reaction>
</comment>
<dbReference type="InterPro" id="IPR013564">
    <property type="entry name" value="MurT_C"/>
</dbReference>
<dbReference type="Pfam" id="PF08353">
    <property type="entry name" value="MurT_C"/>
    <property type="match status" value="1"/>
</dbReference>
<comment type="function">
    <text evidence="2">The lipid II isoglutaminyl synthase complex catalyzes the formation of alpha-D-isoglutamine in the cell wall lipid II stem peptide. The MurT subunit catalyzes the ATP-dependent amidation of D-glutamate residue of lipid II, converting it to an isoglutamine residue.</text>
</comment>
<keyword evidence="2" id="KW-0067">ATP-binding</keyword>
<feature type="binding site" evidence="2">
    <location>
        <position position="227"/>
    </location>
    <ligand>
        <name>Zn(2+)</name>
        <dbReference type="ChEBI" id="CHEBI:29105"/>
    </ligand>
</feature>
<keyword evidence="2" id="KW-0547">Nucleotide-binding</keyword>
<feature type="binding site" evidence="2">
    <location>
        <position position="208"/>
    </location>
    <ligand>
        <name>Zn(2+)</name>
        <dbReference type="ChEBI" id="CHEBI:29105"/>
    </ligand>
</feature>
<dbReference type="Gene3D" id="3.40.1190.10">
    <property type="entry name" value="Mur-like, catalytic domain"/>
    <property type="match status" value="1"/>
</dbReference>
<dbReference type="AlphaFoldDB" id="A0A2N0UQZ0"/>